<dbReference type="SUPFAM" id="SSF57716">
    <property type="entry name" value="Glucocorticoid receptor-like (DNA-binding domain)"/>
    <property type="match status" value="1"/>
</dbReference>
<evidence type="ECO:0000256" key="3">
    <source>
        <dbReference type="ARBA" id="ARBA00022833"/>
    </source>
</evidence>
<dbReference type="PANTHER" id="PTHR46813:SF16">
    <property type="entry name" value="GATA TRANSCRIPTION FACTOR 18"/>
    <property type="match status" value="1"/>
</dbReference>
<feature type="compositionally biased region" description="Polar residues" evidence="9">
    <location>
        <begin position="17"/>
        <end position="34"/>
    </location>
</feature>
<feature type="compositionally biased region" description="Polar residues" evidence="9">
    <location>
        <begin position="94"/>
        <end position="104"/>
    </location>
</feature>
<dbReference type="PROSITE" id="PS00344">
    <property type="entry name" value="GATA_ZN_FINGER_1"/>
    <property type="match status" value="1"/>
</dbReference>
<dbReference type="GO" id="GO:0008270">
    <property type="term" value="F:zinc ion binding"/>
    <property type="evidence" value="ECO:0007669"/>
    <property type="project" value="UniProtKB-KW"/>
</dbReference>
<evidence type="ECO:0000256" key="6">
    <source>
        <dbReference type="ARBA" id="ARBA00023163"/>
    </source>
</evidence>
<dbReference type="InterPro" id="IPR000679">
    <property type="entry name" value="Znf_GATA"/>
</dbReference>
<dbReference type="InterPro" id="IPR013088">
    <property type="entry name" value="Znf_NHR/GATA"/>
</dbReference>
<accession>A0AAE1JA63</accession>
<feature type="compositionally biased region" description="Polar residues" evidence="9">
    <location>
        <begin position="1"/>
        <end position="10"/>
    </location>
</feature>
<evidence type="ECO:0000259" key="10">
    <source>
        <dbReference type="PROSITE" id="PS50114"/>
    </source>
</evidence>
<evidence type="ECO:0000256" key="9">
    <source>
        <dbReference type="SAM" id="MobiDB-lite"/>
    </source>
</evidence>
<keyword evidence="4" id="KW-0805">Transcription regulation</keyword>
<dbReference type="AlphaFoldDB" id="A0AAE1JA63"/>
<evidence type="ECO:0000313" key="12">
    <source>
        <dbReference type="Proteomes" id="UP001293593"/>
    </source>
</evidence>
<dbReference type="PROSITE" id="PS50114">
    <property type="entry name" value="GATA_ZN_FINGER_2"/>
    <property type="match status" value="1"/>
</dbReference>
<feature type="compositionally biased region" description="Basic and acidic residues" evidence="9">
    <location>
        <begin position="160"/>
        <end position="179"/>
    </location>
</feature>
<feature type="region of interest" description="Disordered" evidence="9">
    <location>
        <begin position="222"/>
        <end position="245"/>
    </location>
</feature>
<feature type="domain" description="GATA-type" evidence="10">
    <location>
        <begin position="183"/>
        <end position="213"/>
    </location>
</feature>
<sequence length="415" mass="45498">MDPSGNSSGGETPPSSPNQTQLHWPGQTHVTANNEPHIINEPSLPLPNAGGRRAPPSPPRPLEIEEPRQPPLGANQESHIINKQIPPPHHAANGSGTQPSPSSQIRHENLEQSLKDTILQLQQQILRLDHDFFGAKTYSEAFEIKLLRNELEDKYLQFQRDPRVHQESKPSSSSEDRRGGVVARSCANCNNTSTTQWRSDPTGQKSLCNACGIRLNNREEETRAASGLQSSNVVSPPPEMSPTAAPSLANRVQLVENISGLQSSPPLRDPPEEASETEELWQSWINKSPDNSPVCKRAKMEEPPAVPLPDPSEVASNMEEFSQSLTDRTPDNNPFVPENNFLRHSSGLQSSNVVSPPPEMSPPAAPSLSNRVQHLENISGLQSSPPLRDTPEEASETEEFWQSWINKSPDNSPGA</sequence>
<feature type="compositionally biased region" description="Pro residues" evidence="9">
    <location>
        <begin position="355"/>
        <end position="365"/>
    </location>
</feature>
<evidence type="ECO:0000256" key="1">
    <source>
        <dbReference type="ARBA" id="ARBA00022723"/>
    </source>
</evidence>
<dbReference type="Pfam" id="PF00320">
    <property type="entry name" value="GATA"/>
    <property type="match status" value="1"/>
</dbReference>
<comment type="similarity">
    <text evidence="7">Belongs to the type IV zinc-finger family. Class B subfamily.</text>
</comment>
<dbReference type="SMART" id="SM00401">
    <property type="entry name" value="ZnF_GATA"/>
    <property type="match status" value="1"/>
</dbReference>
<dbReference type="EMBL" id="JAWXYG010000008">
    <property type="protein sequence ID" value="KAK4264778.1"/>
    <property type="molecule type" value="Genomic_DNA"/>
</dbReference>
<feature type="region of interest" description="Disordered" evidence="9">
    <location>
        <begin position="260"/>
        <end position="415"/>
    </location>
</feature>
<feature type="compositionally biased region" description="Polar residues" evidence="9">
    <location>
        <begin position="403"/>
        <end position="415"/>
    </location>
</feature>
<protein>
    <recommendedName>
        <fullName evidence="10">GATA-type domain-containing protein</fullName>
    </recommendedName>
</protein>
<evidence type="ECO:0000256" key="7">
    <source>
        <dbReference type="ARBA" id="ARBA00024019"/>
    </source>
</evidence>
<evidence type="ECO:0000256" key="4">
    <source>
        <dbReference type="ARBA" id="ARBA00023015"/>
    </source>
</evidence>
<keyword evidence="2 8" id="KW-0863">Zinc-finger</keyword>
<dbReference type="Gene3D" id="3.30.50.10">
    <property type="entry name" value="Erythroid Transcription Factor GATA-1, subunit A"/>
    <property type="match status" value="1"/>
</dbReference>
<keyword evidence="5" id="KW-0238">DNA-binding</keyword>
<dbReference type="PANTHER" id="PTHR46813">
    <property type="entry name" value="GATA TRANSCRIPTION FACTOR 18"/>
    <property type="match status" value="1"/>
</dbReference>
<keyword evidence="1" id="KW-0479">Metal-binding</keyword>
<dbReference type="CDD" id="cd00202">
    <property type="entry name" value="ZnF_GATA"/>
    <property type="match status" value="1"/>
</dbReference>
<feature type="region of interest" description="Disordered" evidence="9">
    <location>
        <begin position="1"/>
        <end position="105"/>
    </location>
</feature>
<comment type="caution">
    <text evidence="11">The sequence shown here is derived from an EMBL/GenBank/DDBJ whole genome shotgun (WGS) entry which is preliminary data.</text>
</comment>
<dbReference type="GO" id="GO:0043565">
    <property type="term" value="F:sequence-specific DNA binding"/>
    <property type="evidence" value="ECO:0007669"/>
    <property type="project" value="InterPro"/>
</dbReference>
<feature type="region of interest" description="Disordered" evidence="9">
    <location>
        <begin position="160"/>
        <end position="181"/>
    </location>
</feature>
<evidence type="ECO:0000256" key="5">
    <source>
        <dbReference type="ARBA" id="ARBA00023125"/>
    </source>
</evidence>
<keyword evidence="12" id="KW-1185">Reference proteome</keyword>
<gene>
    <name evidence="11" type="ORF">QN277_025908</name>
</gene>
<name>A0AAE1JA63_9FABA</name>
<organism evidence="11 12">
    <name type="scientific">Acacia crassicarpa</name>
    <name type="common">northern wattle</name>
    <dbReference type="NCBI Taxonomy" id="499986"/>
    <lineage>
        <taxon>Eukaryota</taxon>
        <taxon>Viridiplantae</taxon>
        <taxon>Streptophyta</taxon>
        <taxon>Embryophyta</taxon>
        <taxon>Tracheophyta</taxon>
        <taxon>Spermatophyta</taxon>
        <taxon>Magnoliopsida</taxon>
        <taxon>eudicotyledons</taxon>
        <taxon>Gunneridae</taxon>
        <taxon>Pentapetalae</taxon>
        <taxon>rosids</taxon>
        <taxon>fabids</taxon>
        <taxon>Fabales</taxon>
        <taxon>Fabaceae</taxon>
        <taxon>Caesalpinioideae</taxon>
        <taxon>mimosoid clade</taxon>
        <taxon>Acacieae</taxon>
        <taxon>Acacia</taxon>
    </lineage>
</organism>
<evidence type="ECO:0000256" key="8">
    <source>
        <dbReference type="PROSITE-ProRule" id="PRU00094"/>
    </source>
</evidence>
<reference evidence="11" key="1">
    <citation type="submission" date="2023-10" db="EMBL/GenBank/DDBJ databases">
        <title>Chromosome-level genome of the transformable northern wattle, Acacia crassicarpa.</title>
        <authorList>
            <person name="Massaro I."/>
            <person name="Sinha N.R."/>
            <person name="Poethig S."/>
            <person name="Leichty A.R."/>
        </authorList>
    </citation>
    <scope>NUCLEOTIDE SEQUENCE</scope>
    <source>
        <strain evidence="11">Acra3RX</strain>
        <tissue evidence="11">Leaf</tissue>
    </source>
</reference>
<dbReference type="Proteomes" id="UP001293593">
    <property type="component" value="Unassembled WGS sequence"/>
</dbReference>
<dbReference type="GO" id="GO:0006355">
    <property type="term" value="P:regulation of DNA-templated transcription"/>
    <property type="evidence" value="ECO:0007669"/>
    <property type="project" value="InterPro"/>
</dbReference>
<keyword evidence="6" id="KW-0804">Transcription</keyword>
<evidence type="ECO:0000256" key="2">
    <source>
        <dbReference type="ARBA" id="ARBA00022771"/>
    </source>
</evidence>
<proteinExistence type="inferred from homology"/>
<evidence type="ECO:0000313" key="11">
    <source>
        <dbReference type="EMBL" id="KAK4264778.1"/>
    </source>
</evidence>
<keyword evidence="3" id="KW-0862">Zinc</keyword>